<protein>
    <recommendedName>
        <fullName evidence="5">Secreted protein</fullName>
    </recommendedName>
</protein>
<keyword evidence="4" id="KW-1185">Reference proteome</keyword>
<name>A0A2W5X0W4_9MICO</name>
<sequence>MRRKTRHEDGAADRAGDPAPRQVPEQVPDGAAGQAARPGAAADPSEAGTPAADTASAENPTRAVRGARTRSGRGVARTVAAATTGAVVVAAVAAATVLAQPWASALAGPGRGVDADTVRSVDVDPAPAQLVCPLPARLPEGADVGDAQFSASPVETTSGYVLGLVGAERGEVAAGPLGGETAGLTEGSAAAVVAGDPADLADRGVLLQAQPLREAPFRAAGALASATTAGDLRGLAAAACTAPAISHWIVGGGTEVGANALLLVQNPTTRTATVALDVYGPAGQVALGSRGAFVVGPGEAVQVRLEAVAPDQRRTVTHVRSTGARVTASLQAHAVDGLVPLGTDLLAAGAEPSTSVVVPGILSAGEALEDPQAPALRLLATGDEPGTARVSVYGPEGRVYLRGGETLDLEPGAVTDLPLGGLPAGAYAVAVDADVPVVAGARYARQGSAPAGGVVAGTPYDAAWASGQPAAGPSAGQAAVPAGTHAVLTLAAVPDDRGEDARPSGRTTATVTLYDAAGEQVATTDVPVEAGATARVDLNQLAGERTPVLVTVDGGDGPALAWAVNLGHEDDESLVAVLAPTPAVAAPGSTQVREVQAVD</sequence>
<evidence type="ECO:0000256" key="2">
    <source>
        <dbReference type="SAM" id="Phobius"/>
    </source>
</evidence>
<feature type="region of interest" description="Disordered" evidence="1">
    <location>
        <begin position="1"/>
        <end position="75"/>
    </location>
</feature>
<accession>A0A2W5X0W4</accession>
<feature type="compositionally biased region" description="Low complexity" evidence="1">
    <location>
        <begin position="28"/>
        <end position="44"/>
    </location>
</feature>
<keyword evidence="2" id="KW-0812">Transmembrane</keyword>
<keyword evidence="2" id="KW-1133">Transmembrane helix</keyword>
<dbReference type="RefSeq" id="WP_111250223.1">
    <property type="nucleotide sequence ID" value="NZ_QKWH01000002.1"/>
</dbReference>
<dbReference type="InterPro" id="IPR043777">
    <property type="entry name" value="DUF5719"/>
</dbReference>
<dbReference type="EMBL" id="QKWH01000002">
    <property type="protein sequence ID" value="PZR54366.1"/>
    <property type="molecule type" value="Genomic_DNA"/>
</dbReference>
<dbReference type="Proteomes" id="UP000248783">
    <property type="component" value="Unassembled WGS sequence"/>
</dbReference>
<evidence type="ECO:0000256" key="1">
    <source>
        <dbReference type="SAM" id="MobiDB-lite"/>
    </source>
</evidence>
<proteinExistence type="predicted"/>
<dbReference type="AlphaFoldDB" id="A0A2W5X0W4"/>
<keyword evidence="2" id="KW-0472">Membrane</keyword>
<dbReference type="Pfam" id="PF18986">
    <property type="entry name" value="DUF5719"/>
    <property type="match status" value="1"/>
</dbReference>
<evidence type="ECO:0008006" key="5">
    <source>
        <dbReference type="Google" id="ProtNLM"/>
    </source>
</evidence>
<comment type="caution">
    <text evidence="3">The sequence shown here is derived from an EMBL/GenBank/DDBJ whole genome shotgun (WGS) entry which is preliminary data.</text>
</comment>
<feature type="transmembrane region" description="Helical" evidence="2">
    <location>
        <begin position="75"/>
        <end position="99"/>
    </location>
</feature>
<evidence type="ECO:0000313" key="4">
    <source>
        <dbReference type="Proteomes" id="UP000248783"/>
    </source>
</evidence>
<evidence type="ECO:0000313" key="3">
    <source>
        <dbReference type="EMBL" id="PZR54366.1"/>
    </source>
</evidence>
<reference evidence="3 4" key="1">
    <citation type="submission" date="2018-06" db="EMBL/GenBank/DDBJ databases">
        <title>Whole genome sequencing of a novel hydrocarbon degrading bacterial strain, PW21 isolated from oil contaminated produced water sample.</title>
        <authorList>
            <person name="Nagkirti P."/>
            <person name="Shaikh A."/>
            <person name="Gowdaman V."/>
            <person name="Engineer A.E."/>
            <person name="Dagar S."/>
            <person name="Dhakephalkar P.K."/>
        </authorList>
    </citation>
    <scope>NUCLEOTIDE SEQUENCE [LARGE SCALE GENOMIC DNA]</scope>
    <source>
        <strain evidence="3 4">PW21</strain>
    </source>
</reference>
<feature type="compositionally biased region" description="Basic and acidic residues" evidence="1">
    <location>
        <begin position="1"/>
        <end position="16"/>
    </location>
</feature>
<gene>
    <name evidence="3" type="ORF">DNL40_05580</name>
</gene>
<organism evidence="3 4">
    <name type="scientific">Xylanimonas oleitrophica</name>
    <dbReference type="NCBI Taxonomy" id="2607479"/>
    <lineage>
        <taxon>Bacteria</taxon>
        <taxon>Bacillati</taxon>
        <taxon>Actinomycetota</taxon>
        <taxon>Actinomycetes</taxon>
        <taxon>Micrococcales</taxon>
        <taxon>Promicromonosporaceae</taxon>
        <taxon>Xylanimonas</taxon>
    </lineage>
</organism>